<evidence type="ECO:0000259" key="5">
    <source>
        <dbReference type="SMART" id="SM00642"/>
    </source>
</evidence>
<feature type="compositionally biased region" description="Basic and acidic residues" evidence="4">
    <location>
        <begin position="470"/>
        <end position="487"/>
    </location>
</feature>
<dbReference type="Pfam" id="PF02922">
    <property type="entry name" value="CBM_48"/>
    <property type="match status" value="1"/>
</dbReference>
<evidence type="ECO:0000256" key="1">
    <source>
        <dbReference type="ARBA" id="ARBA00008061"/>
    </source>
</evidence>
<comment type="caution">
    <text evidence="6">The sequence shown here is derived from an EMBL/GenBank/DDBJ whole genome shotgun (WGS) entry which is preliminary data.</text>
</comment>
<dbReference type="EMBL" id="MBLM01000157">
    <property type="protein sequence ID" value="OHV29907.1"/>
    <property type="molecule type" value="Genomic_DNA"/>
</dbReference>
<evidence type="ECO:0000256" key="3">
    <source>
        <dbReference type="ARBA" id="ARBA00023295"/>
    </source>
</evidence>
<dbReference type="CDD" id="cd02856">
    <property type="entry name" value="E_set_GDE_Isoamylase_N"/>
    <property type="match status" value="1"/>
</dbReference>
<feature type="region of interest" description="Disordered" evidence="4">
    <location>
        <begin position="558"/>
        <end position="577"/>
    </location>
</feature>
<keyword evidence="3" id="KW-0326">Glycosidase</keyword>
<evidence type="ECO:0000313" key="7">
    <source>
        <dbReference type="Proteomes" id="UP000179627"/>
    </source>
</evidence>
<dbReference type="InterPro" id="IPR013783">
    <property type="entry name" value="Ig-like_fold"/>
</dbReference>
<evidence type="ECO:0000313" key="6">
    <source>
        <dbReference type="EMBL" id="OHV29907.1"/>
    </source>
</evidence>
<sequence>MIRPGSAQPLGVHWDGAGVNIAVAAPHAQAVDFCLFDAAGGGGAAPGETRFRLPERDGGVWHGYLPGVRPGQVYGLRAHGLYAPERGYRYNPAKLLLDPYARQVTGGFVPHPAVHGYTHGDPYGLGPDDRDSAPYVPRGVVTGPPAGPDPTRNRPATPWTDTVVYEAHVRGLTRLHPAVPEPLRGTYAGLAHPAVVEHLCRLGVTAVELLPVHAHISETTLLEQGLTNYWGYNTLGFFAPHPGYAATGDPIGEFRAMVSALHDAGLEVLLDVVYNHTAEGSERGPTLSLRGLDNLAYYRVEPNDPRRYRDVTGCGNTVDATSPHAVRLICDSLRYWVSEMGVDGFRFDLATALARAPEGYDPAAPLLTAIHADPHLSSVKLIAEPWDLGWGGYQVGGFPAPWAEWNGRFRDTLRDIFSRRTGSVADLGYRITGSSDLYQHSGRRPWASVNFVTAHDGFPLADLVSYQEKHNEANLEGNRDGESENRSSNHGVEGPTEDPEILTARRRSRRALVATLLLSAGVPMLVAGDELGRSQGGNNNAYCQDNAVSWLAWPATPPADAPAADAPAADAPAADPAGPDPALIPLIGGLNRMRRTFPVLRRERFLRGGAATMDALPDITWFRADGTVMSPADWNAPQVATLVAHLAGTAIEWTDAAGEPIRGESLLIVIHPDSADRPVTLPGQPWAADYELLLDTAEDDLAGFPETVTAPRRRLSAGETLPVRGRGVVVLRAVP</sequence>
<dbReference type="Proteomes" id="UP000179627">
    <property type="component" value="Unassembled WGS sequence"/>
</dbReference>
<organism evidence="6 7">
    <name type="scientific">Parafrankia colletiae</name>
    <dbReference type="NCBI Taxonomy" id="573497"/>
    <lineage>
        <taxon>Bacteria</taxon>
        <taxon>Bacillati</taxon>
        <taxon>Actinomycetota</taxon>
        <taxon>Actinomycetes</taxon>
        <taxon>Frankiales</taxon>
        <taxon>Frankiaceae</taxon>
        <taxon>Parafrankia</taxon>
    </lineage>
</organism>
<gene>
    <name evidence="6" type="ORF">CC117_28120</name>
</gene>
<dbReference type="InterPro" id="IPR013780">
    <property type="entry name" value="Glyco_hydro_b"/>
</dbReference>
<feature type="region of interest" description="Disordered" evidence="4">
    <location>
        <begin position="470"/>
        <end position="501"/>
    </location>
</feature>
<dbReference type="OrthoDB" id="3236218at2"/>
<dbReference type="SUPFAM" id="SSF81296">
    <property type="entry name" value="E set domains"/>
    <property type="match status" value="1"/>
</dbReference>
<dbReference type="AlphaFoldDB" id="A0A1S1Q8H4"/>
<dbReference type="GO" id="GO:0004135">
    <property type="term" value="F:amylo-alpha-1,6-glucosidase activity"/>
    <property type="evidence" value="ECO:0007669"/>
    <property type="project" value="InterPro"/>
</dbReference>
<dbReference type="Gene3D" id="2.60.40.1180">
    <property type="entry name" value="Golgi alpha-mannosidase II"/>
    <property type="match status" value="1"/>
</dbReference>
<dbReference type="SUPFAM" id="SSF51011">
    <property type="entry name" value="Glycosyl hydrolase domain"/>
    <property type="match status" value="1"/>
</dbReference>
<dbReference type="InterPro" id="IPR017853">
    <property type="entry name" value="GH"/>
</dbReference>
<dbReference type="InterPro" id="IPR044505">
    <property type="entry name" value="GlgX_Isoamylase_N_E_set"/>
</dbReference>
<reference evidence="7" key="1">
    <citation type="submission" date="2016-07" db="EMBL/GenBank/DDBJ databases">
        <title>Sequence Frankia sp. strain CcI1.17.</title>
        <authorList>
            <person name="Ghodhbane-Gtari F."/>
            <person name="Swanson E."/>
            <person name="Gueddou A."/>
            <person name="Morris K."/>
            <person name="Hezbri K."/>
            <person name="Ktari A."/>
            <person name="Nouioui I."/>
            <person name="Abebe-Akele F."/>
            <person name="Simpson S."/>
            <person name="Thomas K."/>
            <person name="Gtari M."/>
            <person name="Tisa L.S."/>
            <person name="Hurst S."/>
        </authorList>
    </citation>
    <scope>NUCLEOTIDE SEQUENCE [LARGE SCALE GENOMIC DNA]</scope>
    <source>
        <strain evidence="7">Cc1.17</strain>
    </source>
</reference>
<dbReference type="Gene3D" id="2.60.40.10">
    <property type="entry name" value="Immunoglobulins"/>
    <property type="match status" value="1"/>
</dbReference>
<protein>
    <submittedName>
        <fullName evidence="6">Glycogen debranching enzyme GlgX</fullName>
    </submittedName>
</protein>
<dbReference type="CDD" id="cd11326">
    <property type="entry name" value="AmyAc_Glg_debranch"/>
    <property type="match status" value="1"/>
</dbReference>
<comment type="similarity">
    <text evidence="1">Belongs to the glycosyl hydrolase 13 family.</text>
</comment>
<dbReference type="InterPro" id="IPR004193">
    <property type="entry name" value="Glyco_hydro_13_N"/>
</dbReference>
<evidence type="ECO:0000256" key="4">
    <source>
        <dbReference type="SAM" id="MobiDB-lite"/>
    </source>
</evidence>
<dbReference type="InterPro" id="IPR006047">
    <property type="entry name" value="GH13_cat_dom"/>
</dbReference>
<proteinExistence type="inferred from homology"/>
<dbReference type="Gene3D" id="3.20.20.80">
    <property type="entry name" value="Glycosidases"/>
    <property type="match status" value="1"/>
</dbReference>
<dbReference type="InterPro" id="IPR011837">
    <property type="entry name" value="Glycogen_debranch_GlgX"/>
</dbReference>
<evidence type="ECO:0000256" key="2">
    <source>
        <dbReference type="ARBA" id="ARBA00022801"/>
    </source>
</evidence>
<dbReference type="PANTHER" id="PTHR43002">
    <property type="entry name" value="GLYCOGEN DEBRANCHING ENZYME"/>
    <property type="match status" value="1"/>
</dbReference>
<dbReference type="GO" id="GO:0005980">
    <property type="term" value="P:glycogen catabolic process"/>
    <property type="evidence" value="ECO:0007669"/>
    <property type="project" value="InterPro"/>
</dbReference>
<keyword evidence="7" id="KW-1185">Reference proteome</keyword>
<accession>A0A1S1Q8H4</accession>
<name>A0A1S1Q8H4_9ACTN</name>
<dbReference type="NCBIfam" id="TIGR02100">
    <property type="entry name" value="glgX_debranch"/>
    <property type="match status" value="1"/>
</dbReference>
<dbReference type="SMART" id="SM00642">
    <property type="entry name" value="Aamy"/>
    <property type="match status" value="1"/>
</dbReference>
<feature type="domain" description="Glycosyl hydrolase family 13 catalytic" evidence="5">
    <location>
        <begin position="162"/>
        <end position="594"/>
    </location>
</feature>
<dbReference type="RefSeq" id="WP_071089954.1">
    <property type="nucleotide sequence ID" value="NZ_MBLM01000157.1"/>
</dbReference>
<keyword evidence="2" id="KW-0378">Hydrolase</keyword>
<dbReference type="InterPro" id="IPR014756">
    <property type="entry name" value="Ig_E-set"/>
</dbReference>
<feature type="compositionally biased region" description="Low complexity" evidence="4">
    <location>
        <begin position="561"/>
        <end position="577"/>
    </location>
</feature>
<dbReference type="SUPFAM" id="SSF51445">
    <property type="entry name" value="(Trans)glycosidases"/>
    <property type="match status" value="1"/>
</dbReference>